<gene>
    <name evidence="6" type="ORF">ACE1YR_05145</name>
</gene>
<evidence type="ECO:0000256" key="3">
    <source>
        <dbReference type="ARBA" id="ARBA00023125"/>
    </source>
</evidence>
<evidence type="ECO:0000259" key="5">
    <source>
        <dbReference type="PROSITE" id="PS50937"/>
    </source>
</evidence>
<dbReference type="Gene3D" id="1.10.1660.10">
    <property type="match status" value="1"/>
</dbReference>
<evidence type="ECO:0000313" key="7">
    <source>
        <dbReference type="Proteomes" id="UP001577047"/>
    </source>
</evidence>
<sequence>MYIGKVAQLSGTTVKCIRHYEKIGLLPEAQREGKYRVYSQQSVELVSFIKCAQQLGFKLKEMQAIFQNYRGQDIPWDLAQRAIAEKKQELRAQIEHLQSLHDGLEAFEGSVQEAREQCHFEQARTANPLAVPG</sequence>
<reference evidence="6 7" key="1">
    <citation type="submission" date="2024-09" db="EMBL/GenBank/DDBJ databases">
        <authorList>
            <person name="Fullem K."/>
        </authorList>
    </citation>
    <scope>NUCLEOTIDE SEQUENCE [LARGE SCALE GENOMIC DNA]</scope>
    <source>
        <strain evidence="7">K1(2024)</strain>
    </source>
</reference>
<dbReference type="SMART" id="SM00422">
    <property type="entry name" value="HTH_MERR"/>
    <property type="match status" value="1"/>
</dbReference>
<proteinExistence type="predicted"/>
<dbReference type="InterPro" id="IPR000551">
    <property type="entry name" value="MerR-type_HTH_dom"/>
</dbReference>
<dbReference type="SUPFAM" id="SSF46955">
    <property type="entry name" value="Putative DNA-binding domain"/>
    <property type="match status" value="1"/>
</dbReference>
<evidence type="ECO:0000256" key="4">
    <source>
        <dbReference type="ARBA" id="ARBA00023163"/>
    </source>
</evidence>
<dbReference type="EMBL" id="JBHFXX010000003">
    <property type="protein sequence ID" value="MFB3799822.1"/>
    <property type="molecule type" value="Genomic_DNA"/>
</dbReference>
<dbReference type="PROSITE" id="PS50937">
    <property type="entry name" value="HTH_MERR_2"/>
    <property type="match status" value="1"/>
</dbReference>
<dbReference type="Pfam" id="PF13411">
    <property type="entry name" value="MerR_1"/>
    <property type="match status" value="1"/>
</dbReference>
<dbReference type="CDD" id="cd04769">
    <property type="entry name" value="HTH_MerR2"/>
    <property type="match status" value="1"/>
</dbReference>
<organism evidence="6 7">
    <name type="scientific">Pseudomonas boreofloridensis</name>
    <dbReference type="NCBI Taxonomy" id="3064348"/>
    <lineage>
        <taxon>Bacteria</taxon>
        <taxon>Pseudomonadati</taxon>
        <taxon>Pseudomonadota</taxon>
        <taxon>Gammaproteobacteria</taxon>
        <taxon>Pseudomonadales</taxon>
        <taxon>Pseudomonadaceae</taxon>
        <taxon>Pseudomonas</taxon>
    </lineage>
</organism>
<name>A0ABV4Z629_9PSED</name>
<dbReference type="InterPro" id="IPR009061">
    <property type="entry name" value="DNA-bd_dom_put_sf"/>
</dbReference>
<keyword evidence="4" id="KW-0804">Transcription</keyword>
<dbReference type="RefSeq" id="WP_029614239.1">
    <property type="nucleotide sequence ID" value="NZ_JAUQOQ010000013.1"/>
</dbReference>
<feature type="domain" description="HTH merR-type" evidence="5">
    <location>
        <begin position="1"/>
        <end position="68"/>
    </location>
</feature>
<keyword evidence="3" id="KW-0238">DNA-binding</keyword>
<protein>
    <submittedName>
        <fullName evidence="6">MerR family transcriptional regulator</fullName>
    </submittedName>
</protein>
<dbReference type="Proteomes" id="UP001577047">
    <property type="component" value="Unassembled WGS sequence"/>
</dbReference>
<evidence type="ECO:0000256" key="1">
    <source>
        <dbReference type="ARBA" id="ARBA00022491"/>
    </source>
</evidence>
<comment type="caution">
    <text evidence="6">The sequence shown here is derived from an EMBL/GenBank/DDBJ whole genome shotgun (WGS) entry which is preliminary data.</text>
</comment>
<keyword evidence="2" id="KW-0805">Transcription regulation</keyword>
<dbReference type="PANTHER" id="PTHR30204:SF69">
    <property type="entry name" value="MERR-FAMILY TRANSCRIPTIONAL REGULATOR"/>
    <property type="match status" value="1"/>
</dbReference>
<keyword evidence="1" id="KW-0678">Repressor</keyword>
<evidence type="ECO:0000256" key="2">
    <source>
        <dbReference type="ARBA" id="ARBA00023015"/>
    </source>
</evidence>
<accession>A0ABV4Z629</accession>
<dbReference type="PRINTS" id="PR00040">
    <property type="entry name" value="HTHMERR"/>
</dbReference>
<keyword evidence="7" id="KW-1185">Reference proteome</keyword>
<dbReference type="InterPro" id="IPR047057">
    <property type="entry name" value="MerR_fam"/>
</dbReference>
<evidence type="ECO:0000313" key="6">
    <source>
        <dbReference type="EMBL" id="MFB3799822.1"/>
    </source>
</evidence>
<dbReference type="PANTHER" id="PTHR30204">
    <property type="entry name" value="REDOX-CYCLING DRUG-SENSING TRANSCRIPTIONAL ACTIVATOR SOXR"/>
    <property type="match status" value="1"/>
</dbReference>